<dbReference type="Pfam" id="PF14284">
    <property type="entry name" value="PcfJ"/>
    <property type="match status" value="1"/>
</dbReference>
<name>A0A1T4Y1A3_9FIRM</name>
<accession>A0A1T4Y1A3</accession>
<dbReference type="STRING" id="745368.SAMN02745178_02643"/>
<evidence type="ECO:0000313" key="2">
    <source>
        <dbReference type="Proteomes" id="UP000190286"/>
    </source>
</evidence>
<reference evidence="1 2" key="1">
    <citation type="submission" date="2017-02" db="EMBL/GenBank/DDBJ databases">
        <authorList>
            <person name="Peterson S.W."/>
        </authorList>
    </citation>
    <scope>NUCLEOTIDE SEQUENCE [LARGE SCALE GENOMIC DNA]</scope>
    <source>
        <strain evidence="1 2">ATCC 27749</strain>
    </source>
</reference>
<dbReference type="InterPro" id="IPR025586">
    <property type="entry name" value="PcfJ"/>
</dbReference>
<dbReference type="GeneID" id="93339074"/>
<dbReference type="EMBL" id="FUYF01000027">
    <property type="protein sequence ID" value="SKA95594.1"/>
    <property type="molecule type" value="Genomic_DNA"/>
</dbReference>
<organism evidence="1 2">
    <name type="scientific">Gemmiger formicilis</name>
    <dbReference type="NCBI Taxonomy" id="745368"/>
    <lineage>
        <taxon>Bacteria</taxon>
        <taxon>Bacillati</taxon>
        <taxon>Bacillota</taxon>
        <taxon>Clostridia</taxon>
        <taxon>Eubacteriales</taxon>
        <taxon>Gemmiger</taxon>
    </lineage>
</organism>
<gene>
    <name evidence="1" type="ORF">SAMN02745178_02643</name>
</gene>
<dbReference type="RefSeq" id="WP_200805194.1">
    <property type="nucleotide sequence ID" value="NZ_FUYF01000027.1"/>
</dbReference>
<dbReference type="AlphaFoldDB" id="A0A1T4Y1A3"/>
<keyword evidence="2" id="KW-1185">Reference proteome</keyword>
<protein>
    <submittedName>
        <fullName evidence="1">PcfJ-like protein</fullName>
    </submittedName>
</protein>
<evidence type="ECO:0000313" key="1">
    <source>
        <dbReference type="EMBL" id="SKA95594.1"/>
    </source>
</evidence>
<dbReference type="Proteomes" id="UP000190286">
    <property type="component" value="Unassembled WGS sequence"/>
</dbReference>
<sequence>PMEEAISTYSDYLQMCQEQNYDMKSSQVLFPKHCNEAHDELSRYIKKCRDEQTKRAFREVYEHLAEKANLTSKKLQIVCPKQTDDLITEGQALHHCVGTYIERVAAKKCLIVFVRRVEEPEKPFVTVEVSNGKIVQIRGERNSDPTKEVKKFVDLWSRKVLPMALQTA</sequence>
<proteinExistence type="predicted"/>
<feature type="non-terminal residue" evidence="1">
    <location>
        <position position="1"/>
    </location>
</feature>